<dbReference type="PANTHER" id="PTHR14215">
    <property type="entry name" value="PROTEIN OF UNKNOWN FUNCTION DUF729"/>
    <property type="match status" value="1"/>
</dbReference>
<evidence type="ECO:0000256" key="3">
    <source>
        <dbReference type="SAM" id="Coils"/>
    </source>
</evidence>
<proteinExistence type="inferred from homology"/>
<comment type="similarity">
    <text evidence="1 2">Belongs to the MTFR1 family.</text>
</comment>
<organism evidence="5 6">
    <name type="scientific">Chiloscyllium punctatum</name>
    <name type="common">Brownbanded bambooshark</name>
    <name type="synonym">Hemiscyllium punctatum</name>
    <dbReference type="NCBI Taxonomy" id="137246"/>
    <lineage>
        <taxon>Eukaryota</taxon>
        <taxon>Metazoa</taxon>
        <taxon>Chordata</taxon>
        <taxon>Craniata</taxon>
        <taxon>Vertebrata</taxon>
        <taxon>Chondrichthyes</taxon>
        <taxon>Elasmobranchii</taxon>
        <taxon>Galeomorphii</taxon>
        <taxon>Galeoidea</taxon>
        <taxon>Orectolobiformes</taxon>
        <taxon>Hemiscylliidae</taxon>
        <taxon>Chiloscyllium</taxon>
    </lineage>
</organism>
<evidence type="ECO:0000313" key="5">
    <source>
        <dbReference type="EMBL" id="GCC27859.1"/>
    </source>
</evidence>
<comment type="caution">
    <text evidence="5">The sequence shown here is derived from an EMBL/GenBank/DDBJ whole genome shotgun (WGS) entry which is preliminary data.</text>
</comment>
<keyword evidence="3" id="KW-0175">Coiled coil</keyword>
<dbReference type="STRING" id="137246.A0A401SBS6"/>
<reference evidence="5 6" key="1">
    <citation type="journal article" date="2018" name="Nat. Ecol. Evol.">
        <title>Shark genomes provide insights into elasmobranch evolution and the origin of vertebrates.</title>
        <authorList>
            <person name="Hara Y"/>
            <person name="Yamaguchi K"/>
            <person name="Onimaru K"/>
            <person name="Kadota M"/>
            <person name="Koyanagi M"/>
            <person name="Keeley SD"/>
            <person name="Tatsumi K"/>
            <person name="Tanaka K"/>
            <person name="Motone F"/>
            <person name="Kageyama Y"/>
            <person name="Nozu R"/>
            <person name="Adachi N"/>
            <person name="Nishimura O"/>
            <person name="Nakagawa R"/>
            <person name="Tanegashima C"/>
            <person name="Kiyatake I"/>
            <person name="Matsumoto R"/>
            <person name="Murakumo K"/>
            <person name="Nishida K"/>
            <person name="Terakita A"/>
            <person name="Kuratani S"/>
            <person name="Sato K"/>
            <person name="Hyodo S Kuraku.S."/>
        </authorList>
    </citation>
    <scope>NUCLEOTIDE SEQUENCE [LARGE SCALE GENOMIC DNA]</scope>
</reference>
<name>A0A401SBS6_CHIPU</name>
<dbReference type="PANTHER" id="PTHR14215:SF0">
    <property type="entry name" value="WH2 DOMAIN-CONTAINING PROTEIN"/>
    <property type="match status" value="1"/>
</dbReference>
<evidence type="ECO:0000256" key="2">
    <source>
        <dbReference type="RuleBase" id="RU369053"/>
    </source>
</evidence>
<dbReference type="AlphaFoldDB" id="A0A401SBS6"/>
<protein>
    <recommendedName>
        <fullName evidence="2">Mitochondrial fission regulator</fullName>
    </recommendedName>
</protein>
<sequence length="348" mass="38588">MSRLLNFICELLEYFGISSDLQLFQQWQSKPYGQTRSIVRRIGSLLPLNHWPRVCFQLLEGLNVADSCNYSCKPTVPSLADVLWIADDDGEAFTRFRNEVRPPKAEQVISLKQERCTPMMLLNYPKNGNNTSNENALNKISQLEDELSRLRSQIAMLITLQDQRSGTPGTPAISIPPPKLTSTPFGALCDPSGNALPPPPPPPPPPLPMSTAKNSAASSSNLGEESQAMKSNPGHVTIKSKLTENLPNPFNMMDVLKDMQNVKLKVVARSPGGTPMRKKPAIKTLVSDPAALIADALKRKFSHRYMNDSSDYENEPFDFSPLSSPETSKFGQHDLKPKKQNILTHQIL</sequence>
<feature type="region of interest" description="Disordered" evidence="4">
    <location>
        <begin position="161"/>
        <end position="235"/>
    </location>
</feature>
<accession>A0A401SBS6</accession>
<dbReference type="GO" id="GO:0005739">
    <property type="term" value="C:mitochondrion"/>
    <property type="evidence" value="ECO:0007669"/>
    <property type="project" value="UniProtKB-SubCell"/>
</dbReference>
<evidence type="ECO:0000256" key="4">
    <source>
        <dbReference type="SAM" id="MobiDB-lite"/>
    </source>
</evidence>
<feature type="coiled-coil region" evidence="3">
    <location>
        <begin position="133"/>
        <end position="160"/>
    </location>
</feature>
<comment type="function">
    <text evidence="2">Plays a role in mitochondrial aerobic respiration. Regulates mitochondrial organization and fission.</text>
</comment>
<feature type="compositionally biased region" description="Pro residues" evidence="4">
    <location>
        <begin position="196"/>
        <end position="208"/>
    </location>
</feature>
<dbReference type="GO" id="GO:0000266">
    <property type="term" value="P:mitochondrial fission"/>
    <property type="evidence" value="ECO:0007669"/>
    <property type="project" value="UniProtKB-UniRule"/>
</dbReference>
<dbReference type="OrthoDB" id="2133332at2759"/>
<comment type="subcellular location">
    <subcellularLocation>
        <location evidence="2">Mitochondrion</location>
    </subcellularLocation>
</comment>
<dbReference type="GO" id="GO:0009060">
    <property type="term" value="P:aerobic respiration"/>
    <property type="evidence" value="ECO:0007669"/>
    <property type="project" value="UniProtKB-UniRule"/>
</dbReference>
<dbReference type="Proteomes" id="UP000287033">
    <property type="component" value="Unassembled WGS sequence"/>
</dbReference>
<dbReference type="EMBL" id="BEZZ01000180">
    <property type="protein sequence ID" value="GCC27859.1"/>
    <property type="molecule type" value="Genomic_DNA"/>
</dbReference>
<evidence type="ECO:0000313" key="6">
    <source>
        <dbReference type="Proteomes" id="UP000287033"/>
    </source>
</evidence>
<keyword evidence="2" id="KW-0496">Mitochondrion</keyword>
<dbReference type="InterPro" id="IPR007972">
    <property type="entry name" value="Mtfr1"/>
</dbReference>
<dbReference type="OMA" id="KKKFASH"/>
<gene>
    <name evidence="5" type="ORF">chiPu_0006285</name>
</gene>
<feature type="region of interest" description="Disordered" evidence="4">
    <location>
        <begin position="310"/>
        <end position="348"/>
    </location>
</feature>
<keyword evidence="6" id="KW-1185">Reference proteome</keyword>
<feature type="compositionally biased region" description="Polar residues" evidence="4">
    <location>
        <begin position="321"/>
        <end position="330"/>
    </location>
</feature>
<dbReference type="Pfam" id="PF05308">
    <property type="entry name" value="Mito_fiss_reg"/>
    <property type="match status" value="1"/>
</dbReference>
<evidence type="ECO:0000256" key="1">
    <source>
        <dbReference type="ARBA" id="ARBA00005807"/>
    </source>
</evidence>